<keyword evidence="4 5" id="KW-0472">Membrane</keyword>
<feature type="transmembrane region" description="Helical" evidence="5">
    <location>
        <begin position="91"/>
        <end position="120"/>
    </location>
</feature>
<feature type="transmembrane region" description="Helical" evidence="5">
    <location>
        <begin position="140"/>
        <end position="166"/>
    </location>
</feature>
<keyword evidence="3 5" id="KW-1133">Transmembrane helix</keyword>
<dbReference type="PANTHER" id="PTHR31465:SF1">
    <property type="entry name" value="PROTEIN RTA1-RELATED"/>
    <property type="match status" value="1"/>
</dbReference>
<keyword evidence="7" id="KW-1185">Reference proteome</keyword>
<comment type="caution">
    <text evidence="6">The sequence shown here is derived from an EMBL/GenBank/DDBJ whole genome shotgun (WGS) entry which is preliminary data.</text>
</comment>
<evidence type="ECO:0000256" key="5">
    <source>
        <dbReference type="SAM" id="Phobius"/>
    </source>
</evidence>
<evidence type="ECO:0000313" key="7">
    <source>
        <dbReference type="Proteomes" id="UP000887226"/>
    </source>
</evidence>
<dbReference type="Proteomes" id="UP000887226">
    <property type="component" value="Unassembled WGS sequence"/>
</dbReference>
<name>A0A9P7Z072_9HELO</name>
<evidence type="ECO:0000256" key="2">
    <source>
        <dbReference type="ARBA" id="ARBA00022692"/>
    </source>
</evidence>
<evidence type="ECO:0000256" key="4">
    <source>
        <dbReference type="ARBA" id="ARBA00023136"/>
    </source>
</evidence>
<dbReference type="GO" id="GO:0016020">
    <property type="term" value="C:membrane"/>
    <property type="evidence" value="ECO:0007669"/>
    <property type="project" value="UniProtKB-SubCell"/>
</dbReference>
<feature type="transmembrane region" description="Helical" evidence="5">
    <location>
        <begin position="257"/>
        <end position="277"/>
    </location>
</feature>
<dbReference type="AlphaFoldDB" id="A0A9P7Z072"/>
<proteinExistence type="predicted"/>
<evidence type="ECO:0000313" key="6">
    <source>
        <dbReference type="EMBL" id="KAG9242448.1"/>
    </source>
</evidence>
<gene>
    <name evidence="6" type="ORF">BJ878DRAFT_169537</name>
</gene>
<dbReference type="EMBL" id="MU254072">
    <property type="protein sequence ID" value="KAG9242448.1"/>
    <property type="molecule type" value="Genomic_DNA"/>
</dbReference>
<dbReference type="OrthoDB" id="4521223at2759"/>
<keyword evidence="2 5" id="KW-0812">Transmembrane</keyword>
<comment type="subcellular location">
    <subcellularLocation>
        <location evidence="1">Membrane</location>
        <topology evidence="1">Multi-pass membrane protein</topology>
    </subcellularLocation>
</comment>
<organism evidence="6 7">
    <name type="scientific">Calycina marina</name>
    <dbReference type="NCBI Taxonomy" id="1763456"/>
    <lineage>
        <taxon>Eukaryota</taxon>
        <taxon>Fungi</taxon>
        <taxon>Dikarya</taxon>
        <taxon>Ascomycota</taxon>
        <taxon>Pezizomycotina</taxon>
        <taxon>Leotiomycetes</taxon>
        <taxon>Helotiales</taxon>
        <taxon>Pezizellaceae</taxon>
        <taxon>Calycina</taxon>
    </lineage>
</organism>
<feature type="transmembrane region" description="Helical" evidence="5">
    <location>
        <begin position="33"/>
        <end position="53"/>
    </location>
</feature>
<feature type="transmembrane region" description="Helical" evidence="5">
    <location>
        <begin position="60"/>
        <end position="79"/>
    </location>
</feature>
<sequence>MADSSFGYTDPSFPPPDTDAGDAPIIIYGYTPNLVLCILGIVLFTIAFVAHLFQVLRYRIWSFLPLTVACVLEIVGYVFRSLSSKVNPYRVVYFVVQYFFIVTAPVLVSASIYVCLTHFLSWADKSESNFSRSWFLGKKFILWTFITIDVITTIIQVAGAALIGVAESNQDDSATANNILLVGLAIQCFAFLVYLLLLSIVTVKMLKSQVLKERIKQRKPPFILILWLSSILVYLRTLFRLIETSEGVYGKLSTHEAYFGGLEFAPMVVAVWLLAIWHPGRWPSNFKREEMRLSKQGA</sequence>
<dbReference type="PANTHER" id="PTHR31465">
    <property type="entry name" value="PROTEIN RTA1-RELATED"/>
    <property type="match status" value="1"/>
</dbReference>
<feature type="transmembrane region" description="Helical" evidence="5">
    <location>
        <begin position="178"/>
        <end position="201"/>
    </location>
</feature>
<dbReference type="Pfam" id="PF04479">
    <property type="entry name" value="RTA1"/>
    <property type="match status" value="1"/>
</dbReference>
<feature type="transmembrane region" description="Helical" evidence="5">
    <location>
        <begin position="222"/>
        <end position="242"/>
    </location>
</feature>
<evidence type="ECO:0000256" key="1">
    <source>
        <dbReference type="ARBA" id="ARBA00004141"/>
    </source>
</evidence>
<dbReference type="InterPro" id="IPR007568">
    <property type="entry name" value="RTA1"/>
</dbReference>
<accession>A0A9P7Z072</accession>
<protein>
    <submittedName>
        <fullName evidence="6">RTA1 like protein-domain-containing protein</fullName>
    </submittedName>
</protein>
<evidence type="ECO:0000256" key="3">
    <source>
        <dbReference type="ARBA" id="ARBA00022989"/>
    </source>
</evidence>
<reference evidence="6" key="1">
    <citation type="journal article" date="2021" name="IMA Fungus">
        <title>Genomic characterization of three marine fungi, including Emericellopsis atlantica sp. nov. with signatures of a generalist lifestyle and marine biomass degradation.</title>
        <authorList>
            <person name="Hagestad O.C."/>
            <person name="Hou L."/>
            <person name="Andersen J.H."/>
            <person name="Hansen E.H."/>
            <person name="Altermark B."/>
            <person name="Li C."/>
            <person name="Kuhnert E."/>
            <person name="Cox R.J."/>
            <person name="Crous P.W."/>
            <person name="Spatafora J.W."/>
            <person name="Lail K."/>
            <person name="Amirebrahimi M."/>
            <person name="Lipzen A."/>
            <person name="Pangilinan J."/>
            <person name="Andreopoulos W."/>
            <person name="Hayes R.D."/>
            <person name="Ng V."/>
            <person name="Grigoriev I.V."/>
            <person name="Jackson S.A."/>
            <person name="Sutton T.D.S."/>
            <person name="Dobson A.D.W."/>
            <person name="Rama T."/>
        </authorList>
    </citation>
    <scope>NUCLEOTIDE SEQUENCE</scope>
    <source>
        <strain evidence="6">TRa3180A</strain>
    </source>
</reference>